<protein>
    <recommendedName>
        <fullName evidence="5">C2H2-type domain-containing protein</fullName>
    </recommendedName>
</protein>
<feature type="compositionally biased region" description="Basic residues" evidence="1">
    <location>
        <begin position="51"/>
        <end position="67"/>
    </location>
</feature>
<sequence>MRGSFKQKLLVVYAVCLVEGCGLKFKSFKSWQQHLVEKHKFPTSFEFFKKARPSKKQRQKQHCKQAFHGKDEPPSMMEVEDETINGFVSAVSKLKHISFNSKK</sequence>
<comment type="caution">
    <text evidence="3">The sequence shown here is derived from an EMBL/GenBank/DDBJ whole genome shotgun (WGS) entry which is preliminary data.</text>
</comment>
<feature type="signal peptide" evidence="2">
    <location>
        <begin position="1"/>
        <end position="20"/>
    </location>
</feature>
<keyword evidence="4" id="KW-1185">Reference proteome</keyword>
<dbReference type="InterPro" id="IPR039258">
    <property type="entry name" value="ZNF511"/>
</dbReference>
<evidence type="ECO:0000313" key="3">
    <source>
        <dbReference type="EMBL" id="GKU93392.1"/>
    </source>
</evidence>
<evidence type="ECO:0000313" key="4">
    <source>
        <dbReference type="Proteomes" id="UP001054252"/>
    </source>
</evidence>
<dbReference type="AlphaFoldDB" id="A0AAV5I667"/>
<name>A0AAV5I667_9ROSI</name>
<dbReference type="PANTHER" id="PTHR21354:SF0">
    <property type="entry name" value="ZINC FINGER PROTEIN 511"/>
    <property type="match status" value="1"/>
</dbReference>
<proteinExistence type="predicted"/>
<evidence type="ECO:0000256" key="1">
    <source>
        <dbReference type="SAM" id="MobiDB-lite"/>
    </source>
</evidence>
<feature type="region of interest" description="Disordered" evidence="1">
    <location>
        <begin position="51"/>
        <end position="76"/>
    </location>
</feature>
<reference evidence="3 4" key="1">
    <citation type="journal article" date="2021" name="Commun. Biol.">
        <title>The genome of Shorea leprosula (Dipterocarpaceae) highlights the ecological relevance of drought in aseasonal tropical rainforests.</title>
        <authorList>
            <person name="Ng K.K.S."/>
            <person name="Kobayashi M.J."/>
            <person name="Fawcett J.A."/>
            <person name="Hatakeyama M."/>
            <person name="Paape T."/>
            <person name="Ng C.H."/>
            <person name="Ang C.C."/>
            <person name="Tnah L.H."/>
            <person name="Lee C.T."/>
            <person name="Nishiyama T."/>
            <person name="Sese J."/>
            <person name="O'Brien M.J."/>
            <person name="Copetti D."/>
            <person name="Mohd Noor M.I."/>
            <person name="Ong R.C."/>
            <person name="Putra M."/>
            <person name="Sireger I.Z."/>
            <person name="Indrioko S."/>
            <person name="Kosugi Y."/>
            <person name="Izuno A."/>
            <person name="Isagi Y."/>
            <person name="Lee S.L."/>
            <person name="Shimizu K.K."/>
        </authorList>
    </citation>
    <scope>NUCLEOTIDE SEQUENCE [LARGE SCALE GENOMIC DNA]</scope>
    <source>
        <strain evidence="3">214</strain>
    </source>
</reference>
<dbReference type="PANTHER" id="PTHR21354">
    <property type="entry name" value="ZINC FINGER PROTEIN 511"/>
    <property type="match status" value="1"/>
</dbReference>
<organism evidence="3 4">
    <name type="scientific">Rubroshorea leprosula</name>
    <dbReference type="NCBI Taxonomy" id="152421"/>
    <lineage>
        <taxon>Eukaryota</taxon>
        <taxon>Viridiplantae</taxon>
        <taxon>Streptophyta</taxon>
        <taxon>Embryophyta</taxon>
        <taxon>Tracheophyta</taxon>
        <taxon>Spermatophyta</taxon>
        <taxon>Magnoliopsida</taxon>
        <taxon>eudicotyledons</taxon>
        <taxon>Gunneridae</taxon>
        <taxon>Pentapetalae</taxon>
        <taxon>rosids</taxon>
        <taxon>malvids</taxon>
        <taxon>Malvales</taxon>
        <taxon>Dipterocarpaceae</taxon>
        <taxon>Rubroshorea</taxon>
    </lineage>
</organism>
<gene>
    <name evidence="3" type="ORF">SLEP1_g6987</name>
</gene>
<feature type="chain" id="PRO_5043495620" description="C2H2-type domain-containing protein" evidence="2">
    <location>
        <begin position="21"/>
        <end position="103"/>
    </location>
</feature>
<dbReference type="Proteomes" id="UP001054252">
    <property type="component" value="Unassembled WGS sequence"/>
</dbReference>
<dbReference type="EMBL" id="BPVZ01000007">
    <property type="protein sequence ID" value="GKU93392.1"/>
    <property type="molecule type" value="Genomic_DNA"/>
</dbReference>
<evidence type="ECO:0000256" key="2">
    <source>
        <dbReference type="SAM" id="SignalP"/>
    </source>
</evidence>
<evidence type="ECO:0008006" key="5">
    <source>
        <dbReference type="Google" id="ProtNLM"/>
    </source>
</evidence>
<keyword evidence="2" id="KW-0732">Signal</keyword>
<accession>A0AAV5I667</accession>